<evidence type="ECO:0000313" key="1">
    <source>
        <dbReference type="EMBL" id="MDA5094549.1"/>
    </source>
</evidence>
<comment type="caution">
    <text evidence="1">The sequence shown here is derived from an EMBL/GenBank/DDBJ whole genome shotgun (WGS) entry which is preliminary data.</text>
</comment>
<dbReference type="EMBL" id="JAQIIO010000005">
    <property type="protein sequence ID" value="MDA5094549.1"/>
    <property type="molecule type" value="Genomic_DNA"/>
</dbReference>
<proteinExistence type="predicted"/>
<accession>A0ABT4W299</accession>
<keyword evidence="2" id="KW-1185">Reference proteome</keyword>
<name>A0ABT4W299_9RHOB</name>
<organism evidence="1 2">
    <name type="scientific">Aliiroseovarius salicola</name>
    <dbReference type="NCBI Taxonomy" id="3009082"/>
    <lineage>
        <taxon>Bacteria</taxon>
        <taxon>Pseudomonadati</taxon>
        <taxon>Pseudomonadota</taxon>
        <taxon>Alphaproteobacteria</taxon>
        <taxon>Rhodobacterales</taxon>
        <taxon>Paracoccaceae</taxon>
        <taxon>Aliiroseovarius</taxon>
    </lineage>
</organism>
<dbReference type="Proteomes" id="UP001528040">
    <property type="component" value="Unassembled WGS sequence"/>
</dbReference>
<sequence length="140" mass="15674">MKYLFGVLVLSGAFSVAGLPVKAQQFTTAAEVRPILEATQANWVAVREYDGKDILYFTHLLAWRCGLEQVEFAVNGREMQRFELEPCYMDEAQPNAIKANDLLPFLNFELKSVDEVQVTLTYDDGVTASATYARAAIMIN</sequence>
<protein>
    <submittedName>
        <fullName evidence="1">Uncharacterized protein</fullName>
    </submittedName>
</protein>
<gene>
    <name evidence="1" type="ORF">O2N63_10680</name>
</gene>
<dbReference type="RefSeq" id="WP_271054259.1">
    <property type="nucleotide sequence ID" value="NZ_JAQIIO010000005.1"/>
</dbReference>
<evidence type="ECO:0000313" key="2">
    <source>
        <dbReference type="Proteomes" id="UP001528040"/>
    </source>
</evidence>
<reference evidence="1 2" key="1">
    <citation type="submission" date="2023-01" db="EMBL/GenBank/DDBJ databases">
        <authorList>
            <person name="Yoon J.-W."/>
        </authorList>
    </citation>
    <scope>NUCLEOTIDE SEQUENCE [LARGE SCALE GENOMIC DNA]</scope>
    <source>
        <strain evidence="1 2">KMU-50</strain>
    </source>
</reference>